<accession>A0A834TPB4</accession>
<reference evidence="2" key="1">
    <citation type="submission" date="2020-09" db="EMBL/GenBank/DDBJ databases">
        <title>Genome-Enabled Discovery of Anthraquinone Biosynthesis in Senna tora.</title>
        <authorList>
            <person name="Kang S.-H."/>
            <person name="Pandey R.P."/>
            <person name="Lee C.-M."/>
            <person name="Sim J.-S."/>
            <person name="Jeong J.-T."/>
            <person name="Choi B.-S."/>
            <person name="Jung M."/>
            <person name="Ginzburg D."/>
            <person name="Zhao K."/>
            <person name="Won S.Y."/>
            <person name="Oh T.-J."/>
            <person name="Yu Y."/>
            <person name="Kim N.-H."/>
            <person name="Lee O.R."/>
            <person name="Lee T.-H."/>
            <person name="Bashyal P."/>
            <person name="Kim T.-S."/>
            <person name="Lee W.-H."/>
            <person name="Kawkins C."/>
            <person name="Kim C.-K."/>
            <person name="Kim J.S."/>
            <person name="Ahn B.O."/>
            <person name="Rhee S.Y."/>
            <person name="Sohng J.K."/>
        </authorList>
    </citation>
    <scope>NUCLEOTIDE SEQUENCE</scope>
    <source>
        <tissue evidence="2">Leaf</tissue>
    </source>
</reference>
<name>A0A834TPB4_9FABA</name>
<dbReference type="Proteomes" id="UP000634136">
    <property type="component" value="Unassembled WGS sequence"/>
</dbReference>
<keyword evidence="3" id="KW-1185">Reference proteome</keyword>
<organism evidence="2 3">
    <name type="scientific">Senna tora</name>
    <dbReference type="NCBI Taxonomy" id="362788"/>
    <lineage>
        <taxon>Eukaryota</taxon>
        <taxon>Viridiplantae</taxon>
        <taxon>Streptophyta</taxon>
        <taxon>Embryophyta</taxon>
        <taxon>Tracheophyta</taxon>
        <taxon>Spermatophyta</taxon>
        <taxon>Magnoliopsida</taxon>
        <taxon>eudicotyledons</taxon>
        <taxon>Gunneridae</taxon>
        <taxon>Pentapetalae</taxon>
        <taxon>rosids</taxon>
        <taxon>fabids</taxon>
        <taxon>Fabales</taxon>
        <taxon>Fabaceae</taxon>
        <taxon>Caesalpinioideae</taxon>
        <taxon>Cassia clade</taxon>
        <taxon>Senna</taxon>
    </lineage>
</organism>
<evidence type="ECO:0000313" key="2">
    <source>
        <dbReference type="EMBL" id="KAF7824095.1"/>
    </source>
</evidence>
<evidence type="ECO:0000256" key="1">
    <source>
        <dbReference type="SAM" id="MobiDB-lite"/>
    </source>
</evidence>
<dbReference type="EMBL" id="JAAIUW010000007">
    <property type="protein sequence ID" value="KAF7824095.1"/>
    <property type="molecule type" value="Genomic_DNA"/>
</dbReference>
<feature type="region of interest" description="Disordered" evidence="1">
    <location>
        <begin position="1"/>
        <end position="21"/>
    </location>
</feature>
<comment type="caution">
    <text evidence="2">The sequence shown here is derived from an EMBL/GenBank/DDBJ whole genome shotgun (WGS) entry which is preliminary data.</text>
</comment>
<proteinExistence type="predicted"/>
<evidence type="ECO:0000313" key="3">
    <source>
        <dbReference type="Proteomes" id="UP000634136"/>
    </source>
</evidence>
<dbReference type="AlphaFoldDB" id="A0A834TPB4"/>
<sequence length="469" mass="51749">MDSKLLSLQPRRRAQPKGEELVGRITYQPTSRAHSKGLAVGANSATATSFTRTGTKCRLHFGLFPSSFQSISLHILDDRGFRGGRNASRLGFTGLLGIWGQFSSPSIGWNVSLFSAQMAASLFSQPRDVYSWLAFINRPLIALFLNLEFSVASNPVLRSDIKHTCRSFATCSRSLHKNQDHAASVSLSTSANATGTMFLFPSCPMTINSECLYLLYKNVTLTCSIGFSYHHASMQAWLVEQPPSNPSACYMKLPNFRTLGLRHSTCPVCLPVQHDEASIELRMVLGDYGGCPSVVGIVSRNHPHLKVDLVTCFDPPLATLLPFERPPCLQRPTLSEDRRPPSSHAKAVNVAHINFLIVVGILFVPSVEVPQSRSCRPQCHSLLMHPHTLRPLCRRHWVPLSVCSAAALPLPLCLRPPPELPFKGYASVDTRQFQMAVATKCHSVGLLTNGKIFINIHERFILVGVMGVW</sequence>
<gene>
    <name evidence="2" type="ORF">G2W53_022239</name>
</gene>
<protein>
    <submittedName>
        <fullName evidence="2">Uncharacterized protein</fullName>
    </submittedName>
</protein>